<evidence type="ECO:0000259" key="5">
    <source>
        <dbReference type="PROSITE" id="PS50893"/>
    </source>
</evidence>
<evidence type="ECO:0000256" key="4">
    <source>
        <dbReference type="ARBA" id="ARBA00022840"/>
    </source>
</evidence>
<dbReference type="EMBL" id="JAVKGS010000003">
    <property type="protein sequence ID" value="MDR5692985.1"/>
    <property type="molecule type" value="Genomic_DNA"/>
</dbReference>
<keyword evidence="2" id="KW-0813">Transport</keyword>
<keyword evidence="7" id="KW-1185">Reference proteome</keyword>
<dbReference type="InterPro" id="IPR027417">
    <property type="entry name" value="P-loop_NTPase"/>
</dbReference>
<dbReference type="SUPFAM" id="SSF52540">
    <property type="entry name" value="P-loop containing nucleoside triphosphate hydrolases"/>
    <property type="match status" value="1"/>
</dbReference>
<gene>
    <name evidence="6" type="ORF">RH861_13010</name>
</gene>
<dbReference type="GO" id="GO:0005524">
    <property type="term" value="F:ATP binding"/>
    <property type="evidence" value="ECO:0007669"/>
    <property type="project" value="UniProtKB-KW"/>
</dbReference>
<dbReference type="PANTHER" id="PTHR42734:SF5">
    <property type="entry name" value="IRON TRANSPORT SYSTEM ATP-BINDING PROTEIN HI_0361-RELATED"/>
    <property type="match status" value="1"/>
</dbReference>
<evidence type="ECO:0000256" key="3">
    <source>
        <dbReference type="ARBA" id="ARBA00022741"/>
    </source>
</evidence>
<feature type="domain" description="ABC transporter" evidence="5">
    <location>
        <begin position="21"/>
        <end position="255"/>
    </location>
</feature>
<evidence type="ECO:0000313" key="6">
    <source>
        <dbReference type="EMBL" id="MDR5692985.1"/>
    </source>
</evidence>
<evidence type="ECO:0000256" key="1">
    <source>
        <dbReference type="ARBA" id="ARBA00005417"/>
    </source>
</evidence>
<dbReference type="Pfam" id="PF00005">
    <property type="entry name" value="ABC_tran"/>
    <property type="match status" value="1"/>
</dbReference>
<keyword evidence="3" id="KW-0547">Nucleotide-binding</keyword>
<keyword evidence="4 6" id="KW-0067">ATP-binding</keyword>
<protein>
    <submittedName>
        <fullName evidence="6">Metal ABC transporter ATP-binding protein</fullName>
    </submittedName>
</protein>
<dbReference type="InterPro" id="IPR050153">
    <property type="entry name" value="Metal_Ion_Import_ABC"/>
</dbReference>
<dbReference type="InterPro" id="IPR003593">
    <property type="entry name" value="AAA+_ATPase"/>
</dbReference>
<name>A0ABU1FNX3_9MICO</name>
<dbReference type="Proteomes" id="UP001260072">
    <property type="component" value="Unassembled WGS sequence"/>
</dbReference>
<organism evidence="6 7">
    <name type="scientific">Agromyces indicus</name>
    <dbReference type="NCBI Taxonomy" id="758919"/>
    <lineage>
        <taxon>Bacteria</taxon>
        <taxon>Bacillati</taxon>
        <taxon>Actinomycetota</taxon>
        <taxon>Actinomycetes</taxon>
        <taxon>Micrococcales</taxon>
        <taxon>Microbacteriaceae</taxon>
        <taxon>Agromyces</taxon>
    </lineage>
</organism>
<comment type="caution">
    <text evidence="6">The sequence shown here is derived from an EMBL/GenBank/DDBJ whole genome shotgun (WGS) entry which is preliminary data.</text>
</comment>
<comment type="similarity">
    <text evidence="1">Belongs to the ABC transporter superfamily.</text>
</comment>
<dbReference type="PROSITE" id="PS00211">
    <property type="entry name" value="ABC_TRANSPORTER_1"/>
    <property type="match status" value="1"/>
</dbReference>
<dbReference type="PROSITE" id="PS50893">
    <property type="entry name" value="ABC_TRANSPORTER_2"/>
    <property type="match status" value="1"/>
</dbReference>
<evidence type="ECO:0000256" key="2">
    <source>
        <dbReference type="ARBA" id="ARBA00022448"/>
    </source>
</evidence>
<dbReference type="CDD" id="cd03235">
    <property type="entry name" value="ABC_Metallic_Cations"/>
    <property type="match status" value="1"/>
</dbReference>
<sequence>MTGPAASARPDASAGDEAPALEVHGLTVHYGDVLALDDVSLTLRRGTVCGLIGMNGSGKSTLFKAIMGTVHPDRGRVAIAGRTPRQARRAGVVGYVPQSEEVDWAFPLSVHDVVMMGRYGHQGFTRRPRPADRAAVAEALERVELADLADRRIGALSGGQRKRAFVARGLAQGADVLLLDEPFAGVDRPSERTISELLRELAAGGATVLVSSHDLEALPRLADEVILLLRRVLLHGSPDEALQPEQLARAFGLDLTGRSED</sequence>
<dbReference type="RefSeq" id="WP_310521319.1">
    <property type="nucleotide sequence ID" value="NZ_BAABBS010000001.1"/>
</dbReference>
<dbReference type="Gene3D" id="3.40.50.300">
    <property type="entry name" value="P-loop containing nucleotide triphosphate hydrolases"/>
    <property type="match status" value="1"/>
</dbReference>
<dbReference type="InterPro" id="IPR017871">
    <property type="entry name" value="ABC_transporter-like_CS"/>
</dbReference>
<dbReference type="PANTHER" id="PTHR42734">
    <property type="entry name" value="METAL TRANSPORT SYSTEM ATP-BINDING PROTEIN TM_0124-RELATED"/>
    <property type="match status" value="1"/>
</dbReference>
<reference evidence="7" key="1">
    <citation type="submission" date="2023-07" db="EMBL/GenBank/DDBJ databases">
        <title>Description of three actinobacteria isolated from air of manufacturing shop in a pharmaceutical factory.</title>
        <authorList>
            <person name="Zhang D.-F."/>
        </authorList>
    </citation>
    <scope>NUCLEOTIDE SEQUENCE [LARGE SCALE GENOMIC DNA]</scope>
    <source>
        <strain evidence="7">CCTCC AB 2011122</strain>
    </source>
</reference>
<evidence type="ECO:0000313" key="7">
    <source>
        <dbReference type="Proteomes" id="UP001260072"/>
    </source>
</evidence>
<dbReference type="InterPro" id="IPR003439">
    <property type="entry name" value="ABC_transporter-like_ATP-bd"/>
</dbReference>
<proteinExistence type="inferred from homology"/>
<dbReference type="SMART" id="SM00382">
    <property type="entry name" value="AAA"/>
    <property type="match status" value="1"/>
</dbReference>
<accession>A0ABU1FNX3</accession>